<evidence type="ECO:0000313" key="2">
    <source>
        <dbReference type="Proteomes" id="UP000753908"/>
    </source>
</evidence>
<dbReference type="Pfam" id="PF06754">
    <property type="entry name" value="PhnG"/>
    <property type="match status" value="1"/>
</dbReference>
<gene>
    <name evidence="1" type="primary">phnG</name>
    <name evidence="1" type="ORF">KME25_18315</name>
</gene>
<proteinExistence type="predicted"/>
<dbReference type="GO" id="GO:0019634">
    <property type="term" value="P:organic phosphonate metabolic process"/>
    <property type="evidence" value="ECO:0007669"/>
    <property type="project" value="InterPro"/>
</dbReference>
<dbReference type="InterPro" id="IPR009609">
    <property type="entry name" value="Phosphonate_metab_PhnG"/>
</dbReference>
<dbReference type="Proteomes" id="UP000753908">
    <property type="component" value="Unassembled WGS sequence"/>
</dbReference>
<dbReference type="AlphaFoldDB" id="A0A951PN32"/>
<organism evidence="1 2">
    <name type="scientific">Symplocastrum torsivum CPER-KK1</name>
    <dbReference type="NCBI Taxonomy" id="450513"/>
    <lineage>
        <taxon>Bacteria</taxon>
        <taxon>Bacillati</taxon>
        <taxon>Cyanobacteriota</taxon>
        <taxon>Cyanophyceae</taxon>
        <taxon>Oscillatoriophycideae</taxon>
        <taxon>Oscillatoriales</taxon>
        <taxon>Microcoleaceae</taxon>
        <taxon>Symplocastrum</taxon>
    </lineage>
</organism>
<comment type="caution">
    <text evidence="1">The sequence shown here is derived from an EMBL/GenBank/DDBJ whole genome shotgun (WGS) entry which is preliminary data.</text>
</comment>
<reference evidence="1" key="1">
    <citation type="submission" date="2021-05" db="EMBL/GenBank/DDBJ databases">
        <authorList>
            <person name="Pietrasiak N."/>
            <person name="Ward R."/>
            <person name="Stajich J.E."/>
            <person name="Kurbessoian T."/>
        </authorList>
    </citation>
    <scope>NUCLEOTIDE SEQUENCE</scope>
    <source>
        <strain evidence="1">CPER-KK1</strain>
    </source>
</reference>
<accession>A0A951PN32</accession>
<dbReference type="GO" id="GO:0015716">
    <property type="term" value="P:organic phosphonate transport"/>
    <property type="evidence" value="ECO:0007669"/>
    <property type="project" value="InterPro"/>
</dbReference>
<sequence>MNSPKERQLWMATLAKAPLEQLAKAVGALGELPSYQQLRPPEIGLAMVRGRAGGTGQPFNLGEMTITRCVVRIDIQHQESSVGFGYVAGRSRQHAELAAVCDALMQLPSWRDKVQTHVIEPLQAIAAHHQDIHKRQTAATKVNFFTLVRGE</sequence>
<protein>
    <submittedName>
        <fullName evidence="1">Phosphonate C-P lyase system protein PhnG</fullName>
    </submittedName>
</protein>
<dbReference type="EMBL" id="JAHHIF010000024">
    <property type="protein sequence ID" value="MBW4546378.1"/>
    <property type="molecule type" value="Genomic_DNA"/>
</dbReference>
<keyword evidence="1" id="KW-0456">Lyase</keyword>
<dbReference type="NCBIfam" id="TIGR03293">
    <property type="entry name" value="PhnG_redo"/>
    <property type="match status" value="1"/>
</dbReference>
<dbReference type="GO" id="GO:0016829">
    <property type="term" value="F:lyase activity"/>
    <property type="evidence" value="ECO:0007669"/>
    <property type="project" value="UniProtKB-KW"/>
</dbReference>
<reference evidence="1" key="2">
    <citation type="journal article" date="2022" name="Microbiol. Resour. Announc.">
        <title>Metagenome Sequencing to Explore Phylogenomics of Terrestrial Cyanobacteria.</title>
        <authorList>
            <person name="Ward R.D."/>
            <person name="Stajich J.E."/>
            <person name="Johansen J.R."/>
            <person name="Huntemann M."/>
            <person name="Clum A."/>
            <person name="Foster B."/>
            <person name="Foster B."/>
            <person name="Roux S."/>
            <person name="Palaniappan K."/>
            <person name="Varghese N."/>
            <person name="Mukherjee S."/>
            <person name="Reddy T.B.K."/>
            <person name="Daum C."/>
            <person name="Copeland A."/>
            <person name="Chen I.A."/>
            <person name="Ivanova N.N."/>
            <person name="Kyrpides N.C."/>
            <person name="Shapiro N."/>
            <person name="Eloe-Fadrosh E.A."/>
            <person name="Pietrasiak N."/>
        </authorList>
    </citation>
    <scope>NUCLEOTIDE SEQUENCE</scope>
    <source>
        <strain evidence="1">CPER-KK1</strain>
    </source>
</reference>
<evidence type="ECO:0000313" key="1">
    <source>
        <dbReference type="EMBL" id="MBW4546378.1"/>
    </source>
</evidence>
<name>A0A951PN32_9CYAN</name>